<feature type="compositionally biased region" description="Low complexity" evidence="11">
    <location>
        <begin position="1052"/>
        <end position="1062"/>
    </location>
</feature>
<feature type="repeat" description="MBT" evidence="10">
    <location>
        <begin position="1409"/>
        <end position="1508"/>
    </location>
</feature>
<dbReference type="CDD" id="cd20103">
    <property type="entry name" value="MBT_L3MBTL1-like_rpt3"/>
    <property type="match status" value="1"/>
</dbReference>
<proteinExistence type="predicted"/>
<dbReference type="CDD" id="cd20101">
    <property type="entry name" value="MBT_L3MBTL1-like_rpt1"/>
    <property type="match status" value="1"/>
</dbReference>
<comment type="subcellular location">
    <subcellularLocation>
        <location evidence="1">Nucleus</location>
    </subcellularLocation>
</comment>
<dbReference type="CDD" id="cd20102">
    <property type="entry name" value="MBT_L3MBTL1-like_rpt2"/>
    <property type="match status" value="1"/>
</dbReference>
<evidence type="ECO:0000256" key="7">
    <source>
        <dbReference type="ARBA" id="ARBA00023015"/>
    </source>
</evidence>
<feature type="compositionally biased region" description="Polar residues" evidence="11">
    <location>
        <begin position="1"/>
        <end position="15"/>
    </location>
</feature>
<protein>
    <recommendedName>
        <fullName evidence="12">SAM domain-containing protein</fullName>
    </recommendedName>
</protein>
<dbReference type="PROSITE" id="PS51802">
    <property type="entry name" value="ZF_CCHHC"/>
    <property type="match status" value="1"/>
</dbReference>
<feature type="region of interest" description="Disordered" evidence="11">
    <location>
        <begin position="660"/>
        <end position="682"/>
    </location>
</feature>
<dbReference type="InterPro" id="IPR050548">
    <property type="entry name" value="PcG_chromatin_remod_factors"/>
</dbReference>
<evidence type="ECO:0000256" key="6">
    <source>
        <dbReference type="ARBA" id="ARBA00022853"/>
    </source>
</evidence>
<reference evidence="13" key="1">
    <citation type="submission" date="2024-04" db="UniProtKB">
        <authorList>
            <consortium name="EnsemblMetazoa"/>
        </authorList>
    </citation>
    <scope>IDENTIFICATION</scope>
    <source>
        <strain evidence="13">EBRO</strain>
    </source>
</reference>
<feature type="region of interest" description="Disordered" evidence="11">
    <location>
        <begin position="1"/>
        <end position="34"/>
    </location>
</feature>
<feature type="region of interest" description="Disordered" evidence="11">
    <location>
        <begin position="698"/>
        <end position="764"/>
    </location>
</feature>
<dbReference type="Proteomes" id="UP000075880">
    <property type="component" value="Unassembled WGS sequence"/>
</dbReference>
<dbReference type="GO" id="GO:0006325">
    <property type="term" value="P:chromatin organization"/>
    <property type="evidence" value="ECO:0007669"/>
    <property type="project" value="UniProtKB-KW"/>
</dbReference>
<evidence type="ECO:0000256" key="8">
    <source>
        <dbReference type="ARBA" id="ARBA00023163"/>
    </source>
</evidence>
<feature type="region of interest" description="Disordered" evidence="11">
    <location>
        <begin position="57"/>
        <end position="77"/>
    </location>
</feature>
<feature type="compositionally biased region" description="Polar residues" evidence="11">
    <location>
        <begin position="841"/>
        <end position="851"/>
    </location>
</feature>
<feature type="region of interest" description="Disordered" evidence="11">
    <location>
        <begin position="777"/>
        <end position="852"/>
    </location>
</feature>
<keyword evidence="5" id="KW-0862">Zinc</keyword>
<keyword evidence="6" id="KW-0156">Chromatin regulator</keyword>
<name>A0AAG5DAJ7_ANOAO</name>
<evidence type="ECO:0000313" key="14">
    <source>
        <dbReference type="Proteomes" id="UP000075880"/>
    </source>
</evidence>
<feature type="compositionally biased region" description="Low complexity" evidence="11">
    <location>
        <begin position="1322"/>
        <end position="1344"/>
    </location>
</feature>
<dbReference type="SMART" id="SM00454">
    <property type="entry name" value="SAM"/>
    <property type="match status" value="1"/>
</dbReference>
<dbReference type="SUPFAM" id="SSF47769">
    <property type="entry name" value="SAM/Pointed domain"/>
    <property type="match status" value="1"/>
</dbReference>
<evidence type="ECO:0000256" key="2">
    <source>
        <dbReference type="ARBA" id="ARBA00022723"/>
    </source>
</evidence>
<feature type="compositionally biased region" description="Polar residues" evidence="11">
    <location>
        <begin position="742"/>
        <end position="751"/>
    </location>
</feature>
<feature type="region of interest" description="Disordered" evidence="11">
    <location>
        <begin position="1368"/>
        <end position="1403"/>
    </location>
</feature>
<dbReference type="PANTHER" id="PTHR12247">
    <property type="entry name" value="POLYCOMB GROUP PROTEIN"/>
    <property type="match status" value="1"/>
</dbReference>
<dbReference type="PROSITE" id="PS50105">
    <property type="entry name" value="SAM_DOMAIN"/>
    <property type="match status" value="1"/>
</dbReference>
<feature type="compositionally biased region" description="Acidic residues" evidence="11">
    <location>
        <begin position="698"/>
        <end position="710"/>
    </location>
</feature>
<sequence>MDSGSMQQPTGRTYVSVSMGPSSSSMPPPLSSIPTTAAGGSVVAAVGGSTIVMKSTQQQQQQQQTSQQAARLRRKLSTSDQLTVVAVRNAAPPMITISSSSAPPLASFSSNSSSSSIRFPTPSLPLSKRMSIDQREGTAAGTVVAHPKVEIAKMDALPPAPPVQEIVIGRKEFLFPAAALSHEEFQQQQHQQQQNMGRFHSMPPSKVAPGYSVQFGSADIMSAHQSAKIGHTTIVKQNLTGVPAASHIIPVVQPGGATATTTAVLLPIQQQQSTVALPQHGTTIGDYKRLTNPATSTLKVYRPIVPKQQPTVHATAALAANSLPSLTLPCSPTITSVTAKAPLAQPQSGNINVPAGVQGIIGPAGAPATLLVQQQQEIVQQAHASFIPLQPGPFHQHVLPLGTTIKVTTTGFEEQLTTVANVSPLVPTGAPVGTTSVIVPNAPALVATSVPVTQQTTAASSAVTKVIQNPKTSTALIRPLTVNPSGSVCGTSIPPLYVQPINTSAATKPTVSGSCLKPTSYAHPAITTSIGGVQSQRIIVAPASSNCTDVVHQLKQHRNTAKKLPLPPVPKLAPFRTTTAVAAQVKPPPPPTPPPMQAAVESTVIAFVEKRDAFVSGQDSAAAVTISKVDVKGAKEVSSKTVDSLTVTTVKAGTMESYEQFEREKEGNHPCQGQEEDAEEYLNESLKEDVVEILEEHIDEGEEEEEEEKEAEEKREQIDDNEAEEEHHSADEENRIEILDSSLDTSINEPQPTKMMTPEKNSSKMYHREMEAVSRLEVTPQKNTESPAADGVPNGGGGASRISPRLQKRSLSVQQHPHPGSSVPFTLAPNNVTKGTAAPTLASSSKQTQRQVLLRKRSESVHVGFSSFGNGNFYERLKLDNGSTFRSFAAFINHSGGVALEAAGEGEAVEEDRKIKRPPLKDATNETAEESSAAAPKGVALKQQERKDTLTRPSQDNVLLLCDEKFDMVSSSVVEGDETPPPTAVRRTSRRLDSIRRATGLAELDPTIKLDLNELKELGLGYDGSAELPHSKSKKARLDENSIGGAFGHVRSNSTSSESNTTMKQFGRRSLPQESSATVAGEAKKGSKKSPAATVAGQGRGRQASIRHSIAGRAASESSFSVADDKDSKDGVGAGGQNGDDQTAVSDHLRWHDGIGYLDESRLHFDFNEFGLVQPMTAEQYERHCTTDVYAHLMKPVNQRKILPKIKSSGRRRGKSPECRSYRCGVCRARGNAAEFATPDYCSIECLQQSGKPAVLKYIQHSTHALQHRGLPFGALNPNEKVEPQEEQPSRAKKKKTKRAAEEDTQQKQQQQQQQATVNPRTETPSTTTTTTTATTTTTTINNSSDEDSRSSLSLNSNTFIRRQHLTTINPTSPPASPTGATCDAPSPPAPADAAADAEDENPMSDCEFNWDQYLRHVNGEAAPLELFGRQPFPTAPNKFREGMKLEAIDPENCSLFCVCTVAEVRGYRIKLHFDGYPANYDFWVNADSTDIFPPGWCRSTNRVLQPPSSYTGDKAKVFRWKDYLLQTGATVPDHRSFAHVNKPCVKNDFEIGMVLEADDLKKSGKVCVATVADKLGDRILVHFDGWDERYDYWVNVQSPYIHPIDWHIENKAKITAPPDWHKPFNWERYIRHKRHRYGGNRPILPASKELFKTRPPVGFKPGQRVEVVDRKQQMIIRPATVVAIDKYEVELCFDGWPQSYAFWLEDDSPNLHPPNWCARTRHPLEPPPTYLNAAEVCDGTCEIQLCMGRGNAKFSDKKYHDRSAECPYKRINWMPEIRKTLRISHNLVQKHLTDVLPGMGLYEPADRRTSALPTVKNIATAAPQARTDSPRLADEAGPAKRSSTGAVAASGDGVPFTKRLKQESGDLSISTSSDLASQGRIDAPMEASSKKRDIRNALSNEQQKGGDKPTNSVAASALPTTKDATLRVALPVIDGYGPRLLHSYEVWRWNSRILDECTERSSAGGMLRIKNPLNWTTDETARYIEQLPGCDECATKIRLEEITGKSLLSFTQDDLMKYMDIKVGPAIKVYNRIIHLRQLVTKKFIQLGS</sequence>
<dbReference type="PROSITE" id="PS51079">
    <property type="entry name" value="MBT"/>
    <property type="match status" value="3"/>
</dbReference>
<dbReference type="SMART" id="SM00561">
    <property type="entry name" value="MBT"/>
    <property type="match status" value="3"/>
</dbReference>
<feature type="compositionally biased region" description="Polar residues" evidence="11">
    <location>
        <begin position="1866"/>
        <end position="1877"/>
    </location>
</feature>
<dbReference type="Pfam" id="PF02820">
    <property type="entry name" value="MBT"/>
    <property type="match status" value="3"/>
</dbReference>
<keyword evidence="2" id="KW-0479">Metal-binding</keyword>
<feature type="region of interest" description="Disordered" evidence="11">
    <location>
        <begin position="903"/>
        <end position="952"/>
    </location>
</feature>
<feature type="compositionally biased region" description="Basic and acidic residues" evidence="11">
    <location>
        <begin position="911"/>
        <end position="924"/>
    </location>
</feature>
<dbReference type="GO" id="GO:0003682">
    <property type="term" value="F:chromatin binding"/>
    <property type="evidence" value="ECO:0007669"/>
    <property type="project" value="TreeGrafter"/>
</dbReference>
<evidence type="ECO:0000256" key="5">
    <source>
        <dbReference type="ARBA" id="ARBA00022833"/>
    </source>
</evidence>
<keyword evidence="14" id="KW-1185">Reference proteome</keyword>
<feature type="region of interest" description="Disordered" evidence="11">
    <location>
        <begin position="972"/>
        <end position="991"/>
    </location>
</feature>
<dbReference type="Gene3D" id="1.10.150.50">
    <property type="entry name" value="Transcription Factor, Ets-1"/>
    <property type="match status" value="1"/>
</dbReference>
<feature type="repeat" description="MBT" evidence="10">
    <location>
        <begin position="1625"/>
        <end position="1728"/>
    </location>
</feature>
<feature type="region of interest" description="Disordered" evidence="11">
    <location>
        <begin position="1821"/>
        <end position="1893"/>
    </location>
</feature>
<dbReference type="Gene3D" id="2.30.30.140">
    <property type="match status" value="3"/>
</dbReference>
<feature type="region of interest" description="Disordered" evidence="11">
    <location>
        <begin position="1269"/>
        <end position="1353"/>
    </location>
</feature>
<evidence type="ECO:0000256" key="3">
    <source>
        <dbReference type="ARBA" id="ARBA00022737"/>
    </source>
</evidence>
<evidence type="ECO:0000256" key="9">
    <source>
        <dbReference type="ARBA" id="ARBA00023242"/>
    </source>
</evidence>
<keyword evidence="3" id="KW-0677">Repeat</keyword>
<dbReference type="GO" id="GO:0008270">
    <property type="term" value="F:zinc ion binding"/>
    <property type="evidence" value="ECO:0007669"/>
    <property type="project" value="UniProtKB-KW"/>
</dbReference>
<feature type="compositionally biased region" description="Low complexity" evidence="11">
    <location>
        <begin position="16"/>
        <end position="25"/>
    </location>
</feature>
<evidence type="ECO:0000256" key="4">
    <source>
        <dbReference type="ARBA" id="ARBA00022771"/>
    </source>
</evidence>
<dbReference type="InterPro" id="IPR013761">
    <property type="entry name" value="SAM/pointed_sf"/>
</dbReference>
<feature type="compositionally biased region" description="Basic and acidic residues" evidence="11">
    <location>
        <begin position="725"/>
        <end position="738"/>
    </location>
</feature>
<feature type="domain" description="SAM" evidence="12">
    <location>
        <begin position="1976"/>
        <end position="2040"/>
    </location>
</feature>
<evidence type="ECO:0000256" key="11">
    <source>
        <dbReference type="SAM" id="MobiDB-lite"/>
    </source>
</evidence>
<keyword evidence="9" id="KW-0539">Nucleus</keyword>
<feature type="compositionally biased region" description="Basic and acidic residues" evidence="11">
    <location>
        <begin position="1829"/>
        <end position="1839"/>
    </location>
</feature>
<dbReference type="InterPro" id="IPR001660">
    <property type="entry name" value="SAM"/>
</dbReference>
<feature type="repeat" description="MBT" evidence="10">
    <location>
        <begin position="1519"/>
        <end position="1618"/>
    </location>
</feature>
<feature type="region of interest" description="Disordered" evidence="11">
    <location>
        <begin position="1042"/>
        <end position="1144"/>
    </location>
</feature>
<dbReference type="GO" id="GO:0042393">
    <property type="term" value="F:histone binding"/>
    <property type="evidence" value="ECO:0007669"/>
    <property type="project" value="TreeGrafter"/>
</dbReference>
<organism evidence="13 14">
    <name type="scientific">Anopheles atroparvus</name>
    <name type="common">European mosquito</name>
    <dbReference type="NCBI Taxonomy" id="41427"/>
    <lineage>
        <taxon>Eukaryota</taxon>
        <taxon>Metazoa</taxon>
        <taxon>Ecdysozoa</taxon>
        <taxon>Arthropoda</taxon>
        <taxon>Hexapoda</taxon>
        <taxon>Insecta</taxon>
        <taxon>Pterygota</taxon>
        <taxon>Neoptera</taxon>
        <taxon>Endopterygota</taxon>
        <taxon>Diptera</taxon>
        <taxon>Nematocera</taxon>
        <taxon>Culicoidea</taxon>
        <taxon>Culicidae</taxon>
        <taxon>Anophelinae</taxon>
        <taxon>Anopheles</taxon>
    </lineage>
</organism>
<dbReference type="SUPFAM" id="SSF63748">
    <property type="entry name" value="Tudor/PWWP/MBT"/>
    <property type="match status" value="3"/>
</dbReference>
<keyword evidence="7" id="KW-0805">Transcription regulation</keyword>
<dbReference type="InterPro" id="IPR004092">
    <property type="entry name" value="Mbt"/>
</dbReference>
<evidence type="ECO:0000313" key="13">
    <source>
        <dbReference type="EnsemblMetazoa" id="ENSAATROPP007673"/>
    </source>
</evidence>
<evidence type="ECO:0000256" key="1">
    <source>
        <dbReference type="ARBA" id="ARBA00004123"/>
    </source>
</evidence>
<dbReference type="EnsemblMetazoa" id="ENSAATROPT008519">
    <property type="protein sequence ID" value="ENSAATROPP007673"/>
    <property type="gene ID" value="ENSAATROPG006947"/>
</dbReference>
<feature type="compositionally biased region" description="Low complexity" evidence="11">
    <location>
        <begin position="57"/>
        <end position="68"/>
    </location>
</feature>
<evidence type="ECO:0000256" key="10">
    <source>
        <dbReference type="PROSITE-ProRule" id="PRU00459"/>
    </source>
</evidence>
<evidence type="ECO:0000259" key="12">
    <source>
        <dbReference type="PROSITE" id="PS50105"/>
    </source>
</evidence>
<accession>A0AAG5DAJ7</accession>
<keyword evidence="8" id="KW-0804">Transcription</keyword>
<dbReference type="GO" id="GO:0045892">
    <property type="term" value="P:negative regulation of DNA-templated transcription"/>
    <property type="evidence" value="ECO:0007669"/>
    <property type="project" value="TreeGrafter"/>
</dbReference>
<keyword evidence="4" id="KW-0863">Zinc-finger</keyword>
<feature type="compositionally biased region" description="Basic and acidic residues" evidence="11">
    <location>
        <begin position="1280"/>
        <end position="1290"/>
    </location>
</feature>
<dbReference type="GO" id="GO:0005634">
    <property type="term" value="C:nucleus"/>
    <property type="evidence" value="ECO:0007669"/>
    <property type="project" value="UniProtKB-SubCell"/>
</dbReference>
<dbReference type="InterPro" id="IPR002515">
    <property type="entry name" value="Znf_C2H2C"/>
</dbReference>
<dbReference type="PANTHER" id="PTHR12247:SF131">
    <property type="entry name" value="LD05287P"/>
    <property type="match status" value="1"/>
</dbReference>